<organism evidence="2 3">
    <name type="scientific">Arthrobacter hankyongi</name>
    <dbReference type="NCBI Taxonomy" id="2904801"/>
    <lineage>
        <taxon>Bacteria</taxon>
        <taxon>Bacillati</taxon>
        <taxon>Actinomycetota</taxon>
        <taxon>Actinomycetes</taxon>
        <taxon>Micrococcales</taxon>
        <taxon>Micrococcaceae</taxon>
        <taxon>Arthrobacter</taxon>
    </lineage>
</organism>
<comment type="caution">
    <text evidence="2">The sequence shown here is derived from an EMBL/GenBank/DDBJ whole genome shotgun (WGS) entry which is preliminary data.</text>
</comment>
<dbReference type="Proteomes" id="UP001165368">
    <property type="component" value="Unassembled WGS sequence"/>
</dbReference>
<accession>A0ABS9L3T3</accession>
<dbReference type="InterPro" id="IPR035069">
    <property type="entry name" value="TTHA1013/TTHA0281-like"/>
</dbReference>
<evidence type="ECO:0008006" key="4">
    <source>
        <dbReference type="Google" id="ProtNLM"/>
    </source>
</evidence>
<dbReference type="RefSeq" id="WP_237818407.1">
    <property type="nucleotide sequence ID" value="NZ_JAKLTQ010000002.1"/>
</dbReference>
<gene>
    <name evidence="2" type="ORF">LVY72_05165</name>
</gene>
<evidence type="ECO:0000313" key="3">
    <source>
        <dbReference type="Proteomes" id="UP001165368"/>
    </source>
</evidence>
<protein>
    <recommendedName>
        <fullName evidence="4">Type II toxin-antitoxin system HicB family antitoxin</fullName>
    </recommendedName>
</protein>
<reference evidence="2" key="1">
    <citation type="submission" date="2022-01" db="EMBL/GenBank/DDBJ databases">
        <authorList>
            <person name="Jo J.-H."/>
            <person name="Im W.-T."/>
        </authorList>
    </citation>
    <scope>NUCLEOTIDE SEQUENCE</scope>
    <source>
        <strain evidence="2">I2-34</strain>
    </source>
</reference>
<proteinExistence type="predicted"/>
<dbReference type="SUPFAM" id="SSF143100">
    <property type="entry name" value="TTHA1013/TTHA0281-like"/>
    <property type="match status" value="1"/>
</dbReference>
<name>A0ABS9L3T3_9MICC</name>
<dbReference type="EMBL" id="JAKLTQ010000002">
    <property type="protein sequence ID" value="MCG2621302.1"/>
    <property type="molecule type" value="Genomic_DNA"/>
</dbReference>
<evidence type="ECO:0000313" key="2">
    <source>
        <dbReference type="EMBL" id="MCG2621302.1"/>
    </source>
</evidence>
<keyword evidence="3" id="KW-1185">Reference proteome</keyword>
<feature type="region of interest" description="Disordered" evidence="1">
    <location>
        <begin position="1"/>
        <end position="23"/>
    </location>
</feature>
<evidence type="ECO:0000256" key="1">
    <source>
        <dbReference type="SAM" id="MobiDB-lite"/>
    </source>
</evidence>
<sequence>MSFEAPQVQPGEPARQRQHNPEDEVSVEVVVAITWEAGHYSARCLGIPDICTEGESMADAVIELAAVLERHFSAGGGTVGRPDRSVLWQPLPVEMLTPLDIAVA</sequence>